<organism evidence="2 3">
    <name type="scientific">Puccinia sorghi</name>
    <dbReference type="NCBI Taxonomy" id="27349"/>
    <lineage>
        <taxon>Eukaryota</taxon>
        <taxon>Fungi</taxon>
        <taxon>Dikarya</taxon>
        <taxon>Basidiomycota</taxon>
        <taxon>Pucciniomycotina</taxon>
        <taxon>Pucciniomycetes</taxon>
        <taxon>Pucciniales</taxon>
        <taxon>Pucciniaceae</taxon>
        <taxon>Puccinia</taxon>
    </lineage>
</organism>
<proteinExistence type="predicted"/>
<sequence length="45" mass="5178">MVHQASSRVGEIIGDLFKKLAHEPFQKNQDLMKKYNLPSLSDLSY</sequence>
<dbReference type="Proteomes" id="UP000037035">
    <property type="component" value="Unassembled WGS sequence"/>
</dbReference>
<dbReference type="VEuPathDB" id="FungiDB:VP01_710g1"/>
<dbReference type="InterPro" id="IPR046798">
    <property type="entry name" value="2OG-FeII_Oxy_6"/>
</dbReference>
<gene>
    <name evidence="2" type="ORF">VP01_710g1</name>
</gene>
<feature type="non-terminal residue" evidence="2">
    <location>
        <position position="45"/>
    </location>
</feature>
<comment type="caution">
    <text evidence="2">The sequence shown here is derived from an EMBL/GenBank/DDBJ whole genome shotgun (WGS) entry which is preliminary data.</text>
</comment>
<keyword evidence="3" id="KW-1185">Reference proteome</keyword>
<protein>
    <recommendedName>
        <fullName evidence="1">Tet-like 2OG-Fe(II) oxygenase domain-containing protein</fullName>
    </recommendedName>
</protein>
<evidence type="ECO:0000313" key="2">
    <source>
        <dbReference type="EMBL" id="KNZ46624.1"/>
    </source>
</evidence>
<accession>A0A0L6UDH7</accession>
<evidence type="ECO:0000259" key="1">
    <source>
        <dbReference type="Pfam" id="PF20515"/>
    </source>
</evidence>
<reference evidence="2 3" key="1">
    <citation type="submission" date="2015-08" db="EMBL/GenBank/DDBJ databases">
        <title>Next Generation Sequencing and Analysis of the Genome of Puccinia sorghi L Schw, the Causal Agent of Maize Common Rust.</title>
        <authorList>
            <person name="Rochi L."/>
            <person name="Burguener G."/>
            <person name="Darino M."/>
            <person name="Turjanski A."/>
            <person name="Kreff E."/>
            <person name="Dieguez M.J."/>
            <person name="Sacco F."/>
        </authorList>
    </citation>
    <scope>NUCLEOTIDE SEQUENCE [LARGE SCALE GENOMIC DNA]</scope>
    <source>
        <strain evidence="2 3">RO10H11247</strain>
    </source>
</reference>
<feature type="domain" description="Tet-like 2OG-Fe(II) oxygenase" evidence="1">
    <location>
        <begin position="3"/>
        <end position="43"/>
    </location>
</feature>
<evidence type="ECO:0000313" key="3">
    <source>
        <dbReference type="Proteomes" id="UP000037035"/>
    </source>
</evidence>
<dbReference type="Pfam" id="PF20515">
    <property type="entry name" value="2OG-FeII_Oxy_6"/>
    <property type="match status" value="1"/>
</dbReference>
<dbReference type="AlphaFoldDB" id="A0A0L6UDH7"/>
<name>A0A0L6UDH7_9BASI</name>
<dbReference type="EMBL" id="LAVV01012506">
    <property type="protein sequence ID" value="KNZ46624.1"/>
    <property type="molecule type" value="Genomic_DNA"/>
</dbReference>